<dbReference type="Proteomes" id="UP001558713">
    <property type="component" value="Unassembled WGS sequence"/>
</dbReference>
<keyword evidence="2" id="KW-1185">Reference proteome</keyword>
<evidence type="ECO:0000313" key="1">
    <source>
        <dbReference type="EMBL" id="KAL1191688.1"/>
    </source>
</evidence>
<dbReference type="Pfam" id="PF04801">
    <property type="entry name" value="RPC5"/>
    <property type="match status" value="1"/>
</dbReference>
<organism evidence="1 2">
    <name type="scientific">Cardamine amara subsp. amara</name>
    <dbReference type="NCBI Taxonomy" id="228776"/>
    <lineage>
        <taxon>Eukaryota</taxon>
        <taxon>Viridiplantae</taxon>
        <taxon>Streptophyta</taxon>
        <taxon>Embryophyta</taxon>
        <taxon>Tracheophyta</taxon>
        <taxon>Spermatophyta</taxon>
        <taxon>Magnoliopsida</taxon>
        <taxon>eudicotyledons</taxon>
        <taxon>Gunneridae</taxon>
        <taxon>Pentapetalae</taxon>
        <taxon>rosids</taxon>
        <taxon>malvids</taxon>
        <taxon>Brassicales</taxon>
        <taxon>Brassicaceae</taxon>
        <taxon>Cardamineae</taxon>
        <taxon>Cardamine</taxon>
    </lineage>
</organism>
<evidence type="ECO:0000313" key="2">
    <source>
        <dbReference type="Proteomes" id="UP001558713"/>
    </source>
</evidence>
<dbReference type="PANTHER" id="PTHR12069">
    <property type="entry name" value="DNA-DIRECTED RNA POLYMERASES III 80 KDA POLYPEPTIDE RNA POLYMERASE III SUBUNIT 5"/>
    <property type="match status" value="1"/>
</dbReference>
<sequence length="250" mass="28521">MDQKQIPEENWVSLKYHGLQSEFCSRYLNGLMANRNSSIDFNMSPEVYITSLCCGGNSETKHSSKRVLTSIPLDERVQKLLCQGPPLFQYSVLKHYAPELSDGDFLRVVQQYAWLVQGLWTPKTRLLKLDGPVEASRDYVLMLFSKGSTIKYSEVEATGRLEDKIETMLTVFAKERPLLCDWKFKEPTDVSFIKSYPEIAKEQAAFWKAMDEKLTSKITQGGGGRSRVDNLRNVACKNPSVIVNFEILEM</sequence>
<comment type="caution">
    <text evidence="1">The sequence shown here is derived from an EMBL/GenBank/DDBJ whole genome shotgun (WGS) entry which is preliminary data.</text>
</comment>
<dbReference type="EMBL" id="JBANAX010000846">
    <property type="protein sequence ID" value="KAL1191688.1"/>
    <property type="molecule type" value="Genomic_DNA"/>
</dbReference>
<dbReference type="AlphaFoldDB" id="A0ABD0ZAG2"/>
<proteinExistence type="predicted"/>
<reference evidence="1 2" key="1">
    <citation type="submission" date="2024-04" db="EMBL/GenBank/DDBJ databases">
        <title>Genome assembly C_amara_ONT_v2.</title>
        <authorList>
            <person name="Yant L."/>
            <person name="Moore C."/>
            <person name="Slenker M."/>
        </authorList>
    </citation>
    <scope>NUCLEOTIDE SEQUENCE [LARGE SCALE GENOMIC DNA]</scope>
    <source>
        <tissue evidence="1">Leaf</tissue>
    </source>
</reference>
<protein>
    <submittedName>
        <fullName evidence="1">Uncharacterized protein</fullName>
    </submittedName>
</protein>
<dbReference type="PANTHER" id="PTHR12069:SF0">
    <property type="entry name" value="DNA-DIRECTED RNA POLYMERASE III SUBUNIT RPC5"/>
    <property type="match status" value="1"/>
</dbReference>
<name>A0ABD0ZAG2_CARAN</name>
<dbReference type="InterPro" id="IPR006886">
    <property type="entry name" value="RNA_pol_III_Rpc5"/>
</dbReference>
<accession>A0ABD0ZAG2</accession>
<gene>
    <name evidence="1" type="ORF">V5N11_025841</name>
</gene>